<sequence>MHPIQLGLVVNFSVFYYDIHSAPEQACLLARQAFDDAMAELDPQKEDSYKDLCSCSDMTSPLGQATSRMKKQEKQTEDPSGPWPFLHAPPTLSPILPCHSH</sequence>
<dbReference type="PRINTS" id="PR00305">
    <property type="entry name" value="1433ZETA"/>
</dbReference>
<dbReference type="EMBL" id="KB320757">
    <property type="protein sequence ID" value="ELW63954.1"/>
    <property type="molecule type" value="Genomic_DNA"/>
</dbReference>
<gene>
    <name evidence="4" type="ORF">TREES_T100003050</name>
</gene>
<dbReference type="AlphaFoldDB" id="L9KNB4"/>
<dbReference type="PANTHER" id="PTHR18860">
    <property type="entry name" value="14-3-3 PROTEIN"/>
    <property type="match status" value="1"/>
</dbReference>
<dbReference type="InterPro" id="IPR023410">
    <property type="entry name" value="14-3-3_domain"/>
</dbReference>
<feature type="region of interest" description="Disordered" evidence="2">
    <location>
        <begin position="61"/>
        <end position="101"/>
    </location>
</feature>
<reference evidence="5" key="2">
    <citation type="journal article" date="2013" name="Nat. Commun.">
        <title>Genome of the Chinese tree shrew.</title>
        <authorList>
            <person name="Fan Y."/>
            <person name="Huang Z.Y."/>
            <person name="Cao C.C."/>
            <person name="Chen C.S."/>
            <person name="Chen Y.X."/>
            <person name="Fan D.D."/>
            <person name="He J."/>
            <person name="Hou H.L."/>
            <person name="Hu L."/>
            <person name="Hu X.T."/>
            <person name="Jiang X.T."/>
            <person name="Lai R."/>
            <person name="Lang Y.S."/>
            <person name="Liang B."/>
            <person name="Liao S.G."/>
            <person name="Mu D."/>
            <person name="Ma Y.Y."/>
            <person name="Niu Y.Y."/>
            <person name="Sun X.Q."/>
            <person name="Xia J.Q."/>
            <person name="Xiao J."/>
            <person name="Xiong Z.Q."/>
            <person name="Xu L."/>
            <person name="Yang L."/>
            <person name="Zhang Y."/>
            <person name="Zhao W."/>
            <person name="Zhao X.D."/>
            <person name="Zheng Y.T."/>
            <person name="Zhou J.M."/>
            <person name="Zhu Y.B."/>
            <person name="Zhang G.J."/>
            <person name="Wang J."/>
            <person name="Yao Y.G."/>
        </authorList>
    </citation>
    <scope>NUCLEOTIDE SEQUENCE [LARGE SCALE GENOMIC DNA]</scope>
</reference>
<name>L9KNB4_TUPCH</name>
<reference evidence="5" key="1">
    <citation type="submission" date="2012-07" db="EMBL/GenBank/DDBJ databases">
        <title>Genome of the Chinese tree shrew, a rising model animal genetically related to primates.</title>
        <authorList>
            <person name="Zhang G."/>
            <person name="Fan Y."/>
            <person name="Yao Y."/>
            <person name="Huang Z."/>
        </authorList>
    </citation>
    <scope>NUCLEOTIDE SEQUENCE [LARGE SCALE GENOMIC DNA]</scope>
</reference>
<evidence type="ECO:0000259" key="3">
    <source>
        <dbReference type="Pfam" id="PF00244"/>
    </source>
</evidence>
<comment type="similarity">
    <text evidence="1">Belongs to the 14-3-3 family.</text>
</comment>
<dbReference type="Gene3D" id="1.20.190.20">
    <property type="entry name" value="14-3-3 domain"/>
    <property type="match status" value="1"/>
</dbReference>
<evidence type="ECO:0000313" key="5">
    <source>
        <dbReference type="Proteomes" id="UP000011518"/>
    </source>
</evidence>
<dbReference type="InterPro" id="IPR036815">
    <property type="entry name" value="14-3-3_dom_sf"/>
</dbReference>
<dbReference type="InterPro" id="IPR000308">
    <property type="entry name" value="14-3-3"/>
</dbReference>
<evidence type="ECO:0000256" key="2">
    <source>
        <dbReference type="SAM" id="MobiDB-lite"/>
    </source>
</evidence>
<accession>L9KNB4</accession>
<dbReference type="Proteomes" id="UP000011518">
    <property type="component" value="Unassembled WGS sequence"/>
</dbReference>
<dbReference type="STRING" id="246437.L9KNB4"/>
<organism evidence="4 5">
    <name type="scientific">Tupaia chinensis</name>
    <name type="common">Chinese tree shrew</name>
    <name type="synonym">Tupaia belangeri chinensis</name>
    <dbReference type="NCBI Taxonomy" id="246437"/>
    <lineage>
        <taxon>Eukaryota</taxon>
        <taxon>Metazoa</taxon>
        <taxon>Chordata</taxon>
        <taxon>Craniata</taxon>
        <taxon>Vertebrata</taxon>
        <taxon>Euteleostomi</taxon>
        <taxon>Mammalia</taxon>
        <taxon>Eutheria</taxon>
        <taxon>Euarchontoglires</taxon>
        <taxon>Scandentia</taxon>
        <taxon>Tupaiidae</taxon>
        <taxon>Tupaia</taxon>
    </lineage>
</organism>
<proteinExistence type="inferred from homology"/>
<protein>
    <submittedName>
        <fullName evidence="4">14-3-3 protein eta</fullName>
    </submittedName>
</protein>
<dbReference type="eggNOG" id="KOG3919">
    <property type="taxonomic scope" value="Eukaryota"/>
</dbReference>
<evidence type="ECO:0000313" key="4">
    <source>
        <dbReference type="EMBL" id="ELW63954.1"/>
    </source>
</evidence>
<dbReference type="InParanoid" id="L9KNB4"/>
<feature type="domain" description="14-3-3" evidence="3">
    <location>
        <begin position="2"/>
        <end position="52"/>
    </location>
</feature>
<dbReference type="Pfam" id="PF00244">
    <property type="entry name" value="14-3-3"/>
    <property type="match status" value="1"/>
</dbReference>
<dbReference type="eggNOG" id="KOG0841">
    <property type="taxonomic scope" value="Eukaryota"/>
</dbReference>
<evidence type="ECO:0000256" key="1">
    <source>
        <dbReference type="ARBA" id="ARBA00006141"/>
    </source>
</evidence>
<dbReference type="SUPFAM" id="SSF48445">
    <property type="entry name" value="14-3-3 protein"/>
    <property type="match status" value="1"/>
</dbReference>
<keyword evidence="5" id="KW-1185">Reference proteome</keyword>